<evidence type="ECO:0008006" key="8">
    <source>
        <dbReference type="Google" id="ProtNLM"/>
    </source>
</evidence>
<protein>
    <recommendedName>
        <fullName evidence="8">Alcohol dehydrogenase</fullName>
    </recommendedName>
</protein>
<feature type="signal peptide" evidence="1">
    <location>
        <begin position="1"/>
        <end position="26"/>
    </location>
</feature>
<evidence type="ECO:0000313" key="5">
    <source>
        <dbReference type="Proteomes" id="UP000075312"/>
    </source>
</evidence>
<keyword evidence="7" id="KW-1185">Reference proteome</keyword>
<dbReference type="EMBL" id="LHZY01000065">
    <property type="protein sequence ID" value="KXV70549.1"/>
    <property type="molecule type" value="Genomic_DNA"/>
</dbReference>
<dbReference type="EMBL" id="JAMYZR010000009">
    <property type="protein sequence ID" value="MCP1245949.1"/>
    <property type="molecule type" value="Genomic_DNA"/>
</dbReference>
<dbReference type="RefSeq" id="WP_062144267.1">
    <property type="nucleotide sequence ID" value="NZ_JAMYZR010000009.1"/>
</dbReference>
<dbReference type="Proteomes" id="UP001523543">
    <property type="component" value="Unassembled WGS sequence"/>
</dbReference>
<comment type="caution">
    <text evidence="3">The sequence shown here is derived from an EMBL/GenBank/DDBJ whole genome shotgun (WGS) entry which is preliminary data.</text>
</comment>
<dbReference type="AlphaFoldDB" id="A0A149URB4"/>
<dbReference type="EMBL" id="LHZA01000144">
    <property type="protein sequence ID" value="KXU93871.1"/>
    <property type="molecule type" value="Genomic_DNA"/>
</dbReference>
<keyword evidence="1" id="KW-0732">Signal</keyword>
<dbReference type="Proteomes" id="UP000075312">
    <property type="component" value="Unassembled WGS sequence"/>
</dbReference>
<reference evidence="5 6" key="1">
    <citation type="submission" date="2015-06" db="EMBL/GenBank/DDBJ databases">
        <title>Improved classification and identification of acetic acid bacteria using matrix-assisted laser desorption/ionization time-of-flight mass spectrometry; Gluconobacter nephelii and Gluconobacter uchimurae are later heterotypic synonyms of Gluconobacter japonicus and Gluconobacter oxydans, respectively.</title>
        <authorList>
            <person name="Li L."/>
            <person name="Cleenwerck I."/>
            <person name="De Vuyst L."/>
            <person name="Vandamme P."/>
        </authorList>
    </citation>
    <scope>NUCLEOTIDE SEQUENCE [LARGE SCALE GENOMIC DNA]</scope>
    <source>
        <strain evidence="3 5">LMG 1608</strain>
        <strain evidence="2 6">LMG 1625</strain>
    </source>
</reference>
<evidence type="ECO:0000313" key="3">
    <source>
        <dbReference type="EMBL" id="KXV70549.1"/>
    </source>
</evidence>
<evidence type="ECO:0000313" key="6">
    <source>
        <dbReference type="Proteomes" id="UP000075473"/>
    </source>
</evidence>
<sequence length="150" mass="15658">MLKLRPVFLALTGCLALSAALPQAHAAQAPTSGVLTVPAGPAPMTAATAAPGVLDYDGIPTVEHASAENVGGLMYYCDAHKLVTDTTVRTLGRQLASREGIRTNPAYAWGGQGRLMLSPTVMFDITTLNRDQQEAVCSRSALRGPALLAQ</sequence>
<accession>A0A149URB4</accession>
<feature type="chain" id="PRO_5014247896" description="Alcohol dehydrogenase" evidence="1">
    <location>
        <begin position="27"/>
        <end position="150"/>
    </location>
</feature>
<name>A0A149URB4_9PROT</name>
<dbReference type="Proteomes" id="UP000075473">
    <property type="component" value="Unassembled WGS sequence"/>
</dbReference>
<reference evidence="4 7" key="2">
    <citation type="submission" date="2022-06" db="EMBL/GenBank/DDBJ databases">
        <title>Acetobacer genomes from food samples.</title>
        <authorList>
            <person name="Sombolestani A."/>
        </authorList>
    </citation>
    <scope>NUCLEOTIDE SEQUENCE [LARGE SCALE GENOMIC DNA]</scope>
    <source>
        <strain evidence="4 7">R-83281</strain>
    </source>
</reference>
<gene>
    <name evidence="2" type="ORF">AD928_07795</name>
    <name evidence="3" type="ORF">AD952_12670</name>
    <name evidence="4" type="ORF">NKW54_08350</name>
</gene>
<proteinExistence type="predicted"/>
<evidence type="ECO:0000313" key="7">
    <source>
        <dbReference type="Proteomes" id="UP001523543"/>
    </source>
</evidence>
<evidence type="ECO:0000256" key="1">
    <source>
        <dbReference type="SAM" id="SignalP"/>
    </source>
</evidence>
<organism evidence="3 5">
    <name type="scientific">Acetobacter cerevisiae</name>
    <dbReference type="NCBI Taxonomy" id="178900"/>
    <lineage>
        <taxon>Bacteria</taxon>
        <taxon>Pseudomonadati</taxon>
        <taxon>Pseudomonadota</taxon>
        <taxon>Alphaproteobacteria</taxon>
        <taxon>Acetobacterales</taxon>
        <taxon>Acetobacteraceae</taxon>
        <taxon>Acetobacter</taxon>
    </lineage>
</organism>
<dbReference type="PATRIC" id="fig|178900.5.peg.2464"/>
<evidence type="ECO:0000313" key="2">
    <source>
        <dbReference type="EMBL" id="KXU93871.1"/>
    </source>
</evidence>
<evidence type="ECO:0000313" key="4">
    <source>
        <dbReference type="EMBL" id="MCP1245949.1"/>
    </source>
</evidence>